<evidence type="ECO:0000313" key="4">
    <source>
        <dbReference type="EMBL" id="SMO96810.1"/>
    </source>
</evidence>
<proteinExistence type="inferred from homology"/>
<keyword evidence="5" id="KW-1185">Reference proteome</keyword>
<comment type="similarity">
    <text evidence="1">Belongs to the PrpD family.</text>
</comment>
<accession>A0A521FMK0</accession>
<sequence length="453" mass="47788">MLTRDFLQAVGAVPITDTARDVAALAVADALAIGCAAVEEPGPKHLIALAKDQPGPCHVLGHRLRLAPAAAARINGALIHVLDYEPMWNPANHAISTTLPGLLALTAIRDVETPDLLDALARGIETQARLRLASRQFEPGDLVLHPPGVVGPIGAAVACGTLMRLTPDQMATAVGIAASSAGGILANVGSMTKALHCGRAAASGLEAALLAARGFSAHPDALAGPRGFVAAYFGAHADLEALTSRTPLHLLDPGPAWKLYPAQYGTQFLISAGLKLFGQMQDLGLDADRIVAGRITAPVMPYVDRPAPVDGLDGKFSMQYGFALALLDGQVGLASYSDAARFRPQMQDLLPKITLHPDPERQGRFDRMRVEVEIAFADGRRMTAGSDGPDGIWSRPLQPGRLQEKLRDCLTASHGADAAQKLSQMLLTLNHTGGPKLRAVIDRLEEDLPCPSR</sequence>
<dbReference type="InterPro" id="IPR045336">
    <property type="entry name" value="MmgE_PrpD_N"/>
</dbReference>
<evidence type="ECO:0000259" key="2">
    <source>
        <dbReference type="Pfam" id="PF03972"/>
    </source>
</evidence>
<evidence type="ECO:0000259" key="3">
    <source>
        <dbReference type="Pfam" id="PF19305"/>
    </source>
</evidence>
<protein>
    <submittedName>
        <fullName evidence="4">2-methylcitrate dehydratase PrpD</fullName>
    </submittedName>
</protein>
<dbReference type="InterPro" id="IPR045337">
    <property type="entry name" value="MmgE_PrpD_C"/>
</dbReference>
<dbReference type="PANTHER" id="PTHR16943:SF8">
    <property type="entry name" value="2-METHYLCITRATE DEHYDRATASE"/>
    <property type="match status" value="1"/>
</dbReference>
<gene>
    <name evidence="4" type="ORF">SAMN06265221_12530</name>
</gene>
<dbReference type="SUPFAM" id="SSF103378">
    <property type="entry name" value="2-methylcitrate dehydratase PrpD"/>
    <property type="match status" value="1"/>
</dbReference>
<dbReference type="Gene3D" id="1.10.4100.10">
    <property type="entry name" value="2-methylcitrate dehydratase PrpD"/>
    <property type="match status" value="1"/>
</dbReference>
<evidence type="ECO:0000313" key="5">
    <source>
        <dbReference type="Proteomes" id="UP000319014"/>
    </source>
</evidence>
<dbReference type="InterPro" id="IPR036148">
    <property type="entry name" value="MmgE/PrpD_sf"/>
</dbReference>
<reference evidence="4 5" key="1">
    <citation type="submission" date="2017-05" db="EMBL/GenBank/DDBJ databases">
        <authorList>
            <person name="Varghese N."/>
            <person name="Submissions S."/>
        </authorList>
    </citation>
    <scope>NUCLEOTIDE SEQUENCE [LARGE SCALE GENOMIC DNA]</scope>
    <source>
        <strain evidence="4 5">DSM 100094</strain>
    </source>
</reference>
<organism evidence="4 5">
    <name type="scientific">Paracoccus laeviglucosivorans</name>
    <dbReference type="NCBI Taxonomy" id="1197861"/>
    <lineage>
        <taxon>Bacteria</taxon>
        <taxon>Pseudomonadati</taxon>
        <taxon>Pseudomonadota</taxon>
        <taxon>Alphaproteobacteria</taxon>
        <taxon>Rhodobacterales</taxon>
        <taxon>Paracoccaceae</taxon>
        <taxon>Paracoccus</taxon>
    </lineage>
</organism>
<dbReference type="GO" id="GO:0016829">
    <property type="term" value="F:lyase activity"/>
    <property type="evidence" value="ECO:0007669"/>
    <property type="project" value="InterPro"/>
</dbReference>
<dbReference type="InterPro" id="IPR005656">
    <property type="entry name" value="MmgE_PrpD"/>
</dbReference>
<dbReference type="InterPro" id="IPR042183">
    <property type="entry name" value="MmgE/PrpD_sf_1"/>
</dbReference>
<dbReference type="Pfam" id="PF19305">
    <property type="entry name" value="MmgE_PrpD_C"/>
    <property type="match status" value="1"/>
</dbReference>
<dbReference type="Pfam" id="PF03972">
    <property type="entry name" value="MmgE_PrpD_N"/>
    <property type="match status" value="1"/>
</dbReference>
<dbReference type="PANTHER" id="PTHR16943">
    <property type="entry name" value="2-METHYLCITRATE DEHYDRATASE-RELATED"/>
    <property type="match status" value="1"/>
</dbReference>
<dbReference type="RefSeq" id="WP_185958745.1">
    <property type="nucleotide sequence ID" value="NZ_FXTK01000025.1"/>
</dbReference>
<name>A0A521FMK0_9RHOB</name>
<feature type="domain" description="MmgE/PrpD N-terminal" evidence="2">
    <location>
        <begin position="6"/>
        <end position="235"/>
    </location>
</feature>
<dbReference type="AlphaFoldDB" id="A0A521FMK0"/>
<dbReference type="EMBL" id="FXTK01000025">
    <property type="protein sequence ID" value="SMO96810.1"/>
    <property type="molecule type" value="Genomic_DNA"/>
</dbReference>
<dbReference type="InterPro" id="IPR042188">
    <property type="entry name" value="MmgE/PrpD_sf_2"/>
</dbReference>
<evidence type="ECO:0000256" key="1">
    <source>
        <dbReference type="ARBA" id="ARBA00006174"/>
    </source>
</evidence>
<dbReference type="Proteomes" id="UP000319014">
    <property type="component" value="Unassembled WGS sequence"/>
</dbReference>
<dbReference type="Gene3D" id="3.30.1330.120">
    <property type="entry name" value="2-methylcitrate dehydratase PrpD"/>
    <property type="match status" value="1"/>
</dbReference>
<feature type="domain" description="MmgE/PrpD C-terminal" evidence="3">
    <location>
        <begin position="260"/>
        <end position="428"/>
    </location>
</feature>